<protein>
    <recommendedName>
        <fullName evidence="8">Protein nucleotidyltransferase YdiU</fullName>
        <ecNumber evidence="8">2.7.7.-</ecNumber>
    </recommendedName>
    <alternativeName>
        <fullName evidence="8">Protein adenylyltransferase YdiU</fullName>
        <ecNumber evidence="8">2.7.7.108</ecNumber>
    </alternativeName>
    <alternativeName>
        <fullName evidence="8">Protein uridylyltransferase YdiU</fullName>
        <ecNumber evidence="8">2.7.7.-</ecNumber>
    </alternativeName>
</protein>
<comment type="similarity">
    <text evidence="1 8">Belongs to the SELO family.</text>
</comment>
<dbReference type="OrthoDB" id="9776281at2"/>
<feature type="binding site" evidence="8">
    <location>
        <position position="261"/>
    </location>
    <ligand>
        <name>ATP</name>
        <dbReference type="ChEBI" id="CHEBI:30616"/>
    </ligand>
</feature>
<sequence length="487" mass="53861">MKTHPFAMLPQRYATLPPRFYRAVEPTALPEPRLVHLNDAFARELGLDPERLAEPDGVALLAGSAPPGKTPLSTAYSGHQFGVWAGQLGDGRALLLGEWRDGRGRDWEIQLKGAGLTPFSRMGDGRAVLRSSIREYLCSEAVAGLGIPTTRALAIAGSPEPVYRETVETAAVVTRVAESFLRFGHFEHCYHRGDEDGVRVLADFALRHHFPELQDSAQPYAALVGEVIARTARLMADWQAVGFCHGVMNTDNMSLLGLTIDYGPFGFLDGFDAAHICNHSDHAGRYAYGQQPQVALWNLNCLASAFLPLVPEEELVALLRGYQARFEGAYLARMRAKLGLADARPDDVELAEALLLAMHANRVDYTIFWRRLAGFDTADGATNDALRNLFVDRAAFDGWAARYRERLLSEERDPAARRAAMNAVNPKYVLRNHLAETAIRRARDGDFSEVDRLMRCLARPFDDAPEFDDYAAFPPEWAGDLSVSCSS</sequence>
<accession>A0A165EM77</accession>
<dbReference type="STRING" id="1452487.AVW16_02535"/>
<feature type="binding site" evidence="8">
    <location>
        <position position="125"/>
    </location>
    <ligand>
        <name>ATP</name>
        <dbReference type="ChEBI" id="CHEBI:30616"/>
    </ligand>
</feature>
<evidence type="ECO:0000256" key="5">
    <source>
        <dbReference type="ARBA" id="ARBA00022741"/>
    </source>
</evidence>
<evidence type="ECO:0000256" key="7">
    <source>
        <dbReference type="ARBA" id="ARBA00022842"/>
    </source>
</evidence>
<dbReference type="PANTHER" id="PTHR32057">
    <property type="entry name" value="PROTEIN ADENYLYLTRANSFERASE SELO, MITOCHONDRIAL"/>
    <property type="match status" value="1"/>
</dbReference>
<dbReference type="EC" id="2.7.7.-" evidence="8"/>
<feature type="binding site" evidence="8">
    <location>
        <position position="89"/>
    </location>
    <ligand>
        <name>ATP</name>
        <dbReference type="ChEBI" id="CHEBI:30616"/>
    </ligand>
</feature>
<dbReference type="RefSeq" id="WP_066614367.1">
    <property type="nucleotide sequence ID" value="NZ_LQQU01000058.1"/>
</dbReference>
<keyword evidence="8" id="KW-0464">Manganese</keyword>
<dbReference type="HAMAP" id="MF_00692">
    <property type="entry name" value="SelO"/>
    <property type="match status" value="1"/>
</dbReference>
<comment type="catalytic activity">
    <reaction evidence="8">
        <text>L-threonyl-[protein] + ATP = 3-O-(5'-adenylyl)-L-threonyl-[protein] + diphosphate</text>
        <dbReference type="Rhea" id="RHEA:54292"/>
        <dbReference type="Rhea" id="RHEA-COMP:11060"/>
        <dbReference type="Rhea" id="RHEA-COMP:13847"/>
        <dbReference type="ChEBI" id="CHEBI:30013"/>
        <dbReference type="ChEBI" id="CHEBI:30616"/>
        <dbReference type="ChEBI" id="CHEBI:33019"/>
        <dbReference type="ChEBI" id="CHEBI:138113"/>
        <dbReference type="EC" id="2.7.7.108"/>
    </reaction>
</comment>
<dbReference type="Pfam" id="PF02696">
    <property type="entry name" value="SelO"/>
    <property type="match status" value="1"/>
</dbReference>
<dbReference type="EC" id="2.7.7.108" evidence="8"/>
<dbReference type="NCBIfam" id="NF000658">
    <property type="entry name" value="PRK00029.1"/>
    <property type="match status" value="1"/>
</dbReference>
<feature type="binding site" evidence="8">
    <location>
        <position position="261"/>
    </location>
    <ligand>
        <name>Mg(2+)</name>
        <dbReference type="ChEBI" id="CHEBI:18420"/>
    </ligand>
</feature>
<dbReference type="EMBL" id="LQQU01000058">
    <property type="protein sequence ID" value="KZE25921.1"/>
    <property type="molecule type" value="Genomic_DNA"/>
</dbReference>
<feature type="binding site" evidence="8">
    <location>
        <position position="252"/>
    </location>
    <ligand>
        <name>Mg(2+)</name>
        <dbReference type="ChEBI" id="CHEBI:18420"/>
    </ligand>
</feature>
<evidence type="ECO:0000256" key="3">
    <source>
        <dbReference type="ARBA" id="ARBA00022695"/>
    </source>
</evidence>
<comment type="function">
    <text evidence="8">Nucleotidyltransferase involved in the post-translational modification of proteins. It can catalyze the addition of adenosine monophosphate (AMP) or uridine monophosphate (UMP) to a protein, resulting in modifications known as AMPylation and UMPylation.</text>
</comment>
<comment type="caution">
    <text evidence="9">The sequence shown here is derived from an EMBL/GenBank/DDBJ whole genome shotgun (WGS) entry which is preliminary data.</text>
</comment>
<keyword evidence="10" id="KW-1185">Reference proteome</keyword>
<comment type="catalytic activity">
    <reaction evidence="8">
        <text>L-seryl-[protein] + UTP = O-(5'-uridylyl)-L-seryl-[protein] + diphosphate</text>
        <dbReference type="Rhea" id="RHEA:64604"/>
        <dbReference type="Rhea" id="RHEA-COMP:9863"/>
        <dbReference type="Rhea" id="RHEA-COMP:16635"/>
        <dbReference type="ChEBI" id="CHEBI:29999"/>
        <dbReference type="ChEBI" id="CHEBI:33019"/>
        <dbReference type="ChEBI" id="CHEBI:46398"/>
        <dbReference type="ChEBI" id="CHEBI:156051"/>
    </reaction>
</comment>
<dbReference type="InterPro" id="IPR003846">
    <property type="entry name" value="SelO"/>
</dbReference>
<comment type="catalytic activity">
    <reaction evidence="8">
        <text>L-histidyl-[protein] + UTP = N(tele)-(5'-uridylyl)-L-histidyl-[protein] + diphosphate</text>
        <dbReference type="Rhea" id="RHEA:83891"/>
        <dbReference type="Rhea" id="RHEA-COMP:9745"/>
        <dbReference type="Rhea" id="RHEA-COMP:20239"/>
        <dbReference type="ChEBI" id="CHEBI:29979"/>
        <dbReference type="ChEBI" id="CHEBI:33019"/>
        <dbReference type="ChEBI" id="CHEBI:46398"/>
        <dbReference type="ChEBI" id="CHEBI:233474"/>
    </reaction>
</comment>
<dbReference type="GO" id="GO:0000287">
    <property type="term" value="F:magnesium ion binding"/>
    <property type="evidence" value="ECO:0007669"/>
    <property type="project" value="UniProtKB-UniRule"/>
</dbReference>
<feature type="active site" description="Proton acceptor" evidence="8">
    <location>
        <position position="251"/>
    </location>
</feature>
<comment type="catalytic activity">
    <reaction evidence="8">
        <text>L-tyrosyl-[protein] + UTP = O-(5'-uridylyl)-L-tyrosyl-[protein] + diphosphate</text>
        <dbReference type="Rhea" id="RHEA:83887"/>
        <dbReference type="Rhea" id="RHEA-COMP:10136"/>
        <dbReference type="Rhea" id="RHEA-COMP:20238"/>
        <dbReference type="ChEBI" id="CHEBI:33019"/>
        <dbReference type="ChEBI" id="CHEBI:46398"/>
        <dbReference type="ChEBI" id="CHEBI:46858"/>
        <dbReference type="ChEBI" id="CHEBI:90602"/>
    </reaction>
</comment>
<proteinExistence type="inferred from homology"/>
<dbReference type="GO" id="GO:0005524">
    <property type="term" value="F:ATP binding"/>
    <property type="evidence" value="ECO:0007669"/>
    <property type="project" value="UniProtKB-UniRule"/>
</dbReference>
<dbReference type="GO" id="GO:0070733">
    <property type="term" value="F:AMPylase activity"/>
    <property type="evidence" value="ECO:0007669"/>
    <property type="project" value="UniProtKB-EC"/>
</dbReference>
<comment type="catalytic activity">
    <reaction evidence="8">
        <text>L-tyrosyl-[protein] + ATP = O-(5'-adenylyl)-L-tyrosyl-[protein] + diphosphate</text>
        <dbReference type="Rhea" id="RHEA:54288"/>
        <dbReference type="Rhea" id="RHEA-COMP:10136"/>
        <dbReference type="Rhea" id="RHEA-COMP:13846"/>
        <dbReference type="ChEBI" id="CHEBI:30616"/>
        <dbReference type="ChEBI" id="CHEBI:33019"/>
        <dbReference type="ChEBI" id="CHEBI:46858"/>
        <dbReference type="ChEBI" id="CHEBI:83624"/>
        <dbReference type="EC" id="2.7.7.108"/>
    </reaction>
</comment>
<evidence type="ECO:0000256" key="1">
    <source>
        <dbReference type="ARBA" id="ARBA00009747"/>
    </source>
</evidence>
<feature type="binding site" evidence="8">
    <location>
        <position position="112"/>
    </location>
    <ligand>
        <name>ATP</name>
        <dbReference type="ChEBI" id="CHEBI:30616"/>
    </ligand>
</feature>
<keyword evidence="5 8" id="KW-0547">Nucleotide-binding</keyword>
<feature type="binding site" evidence="8">
    <location>
        <position position="175"/>
    </location>
    <ligand>
        <name>ATP</name>
        <dbReference type="ChEBI" id="CHEBI:30616"/>
    </ligand>
</feature>
<gene>
    <name evidence="8" type="primary">ydiU</name>
    <name evidence="8" type="synonym">selO</name>
    <name evidence="9" type="ORF">AVW16_02535</name>
</gene>
<comment type="cofactor">
    <cofactor evidence="8">
        <name>Mg(2+)</name>
        <dbReference type="ChEBI" id="CHEBI:18420"/>
    </cofactor>
    <cofactor evidence="8">
        <name>Mn(2+)</name>
        <dbReference type="ChEBI" id="CHEBI:29035"/>
    </cofactor>
</comment>
<feature type="binding site" evidence="8">
    <location>
        <position position="92"/>
    </location>
    <ligand>
        <name>ATP</name>
        <dbReference type="ChEBI" id="CHEBI:30616"/>
    </ligand>
</feature>
<dbReference type="Proteomes" id="UP000076625">
    <property type="component" value="Unassembled WGS sequence"/>
</dbReference>
<feature type="binding site" evidence="8">
    <location>
        <position position="91"/>
    </location>
    <ligand>
        <name>ATP</name>
        <dbReference type="ChEBI" id="CHEBI:30616"/>
    </ligand>
</feature>
<evidence type="ECO:0000256" key="6">
    <source>
        <dbReference type="ARBA" id="ARBA00022840"/>
    </source>
</evidence>
<name>A0A165EM77_9NEIS</name>
<keyword evidence="6 8" id="KW-0067">ATP-binding</keyword>
<keyword evidence="2 8" id="KW-0808">Transferase</keyword>
<keyword evidence="3 8" id="KW-0548">Nucleotidyltransferase</keyword>
<feature type="binding site" evidence="8">
    <location>
        <position position="124"/>
    </location>
    <ligand>
        <name>ATP</name>
        <dbReference type="ChEBI" id="CHEBI:30616"/>
    </ligand>
</feature>
<comment type="catalytic activity">
    <reaction evidence="8">
        <text>L-seryl-[protein] + ATP = 3-O-(5'-adenylyl)-L-seryl-[protein] + diphosphate</text>
        <dbReference type="Rhea" id="RHEA:58120"/>
        <dbReference type="Rhea" id="RHEA-COMP:9863"/>
        <dbReference type="Rhea" id="RHEA-COMP:15073"/>
        <dbReference type="ChEBI" id="CHEBI:29999"/>
        <dbReference type="ChEBI" id="CHEBI:30616"/>
        <dbReference type="ChEBI" id="CHEBI:33019"/>
        <dbReference type="ChEBI" id="CHEBI:142516"/>
        <dbReference type="EC" id="2.7.7.108"/>
    </reaction>
</comment>
<dbReference type="AlphaFoldDB" id="A0A165EM77"/>
<keyword evidence="4 8" id="KW-0479">Metal-binding</keyword>
<dbReference type="GO" id="GO:0030145">
    <property type="term" value="F:manganese ion binding"/>
    <property type="evidence" value="ECO:0007669"/>
    <property type="project" value="UniProtKB-UniRule"/>
</dbReference>
<evidence type="ECO:0000313" key="9">
    <source>
        <dbReference type="EMBL" id="KZE25921.1"/>
    </source>
</evidence>
<evidence type="ECO:0000313" key="10">
    <source>
        <dbReference type="Proteomes" id="UP000076625"/>
    </source>
</evidence>
<reference evidence="10" key="1">
    <citation type="submission" date="2016-01" db="EMBL/GenBank/DDBJ databases">
        <title>Draft genome of Chromobacterium sp. F49.</title>
        <authorList>
            <person name="Hong K.W."/>
        </authorList>
    </citation>
    <scope>NUCLEOTIDE SEQUENCE [LARGE SCALE GENOMIC DNA]</scope>
    <source>
        <strain evidence="10">CN10</strain>
    </source>
</reference>
<evidence type="ECO:0000256" key="2">
    <source>
        <dbReference type="ARBA" id="ARBA00022679"/>
    </source>
</evidence>
<evidence type="ECO:0000256" key="8">
    <source>
        <dbReference type="HAMAP-Rule" id="MF_00692"/>
    </source>
</evidence>
<evidence type="ECO:0000256" key="4">
    <source>
        <dbReference type="ARBA" id="ARBA00022723"/>
    </source>
</evidence>
<dbReference type="PANTHER" id="PTHR32057:SF14">
    <property type="entry name" value="PROTEIN ADENYLYLTRANSFERASE SELO, MITOCHONDRIAL"/>
    <property type="match status" value="1"/>
</dbReference>
<keyword evidence="7 8" id="KW-0460">Magnesium</keyword>
<organism evidence="9 10">
    <name type="scientific">Crenobacter luteus</name>
    <dbReference type="NCBI Taxonomy" id="1452487"/>
    <lineage>
        <taxon>Bacteria</taxon>
        <taxon>Pseudomonadati</taxon>
        <taxon>Pseudomonadota</taxon>
        <taxon>Betaproteobacteria</taxon>
        <taxon>Neisseriales</taxon>
        <taxon>Neisseriaceae</taxon>
        <taxon>Crenobacter</taxon>
    </lineage>
</organism>
<feature type="binding site" evidence="8">
    <location>
        <position position="182"/>
    </location>
    <ligand>
        <name>ATP</name>
        <dbReference type="ChEBI" id="CHEBI:30616"/>
    </ligand>
</feature>